<evidence type="ECO:0000313" key="1">
    <source>
        <dbReference type="EMBL" id="SHJ38278.1"/>
    </source>
</evidence>
<dbReference type="Proteomes" id="UP000184192">
    <property type="component" value="Unassembled WGS sequence"/>
</dbReference>
<keyword evidence="2" id="KW-1185">Reference proteome</keyword>
<name>A0A1M6IV50_9BACE</name>
<dbReference type="GeneID" id="92713667"/>
<dbReference type="RefSeq" id="WP_025834328.1">
    <property type="nucleotide sequence ID" value="NZ_FQZN01000025.1"/>
</dbReference>
<protein>
    <submittedName>
        <fullName evidence="1">Uncharacterized protein</fullName>
    </submittedName>
</protein>
<organism evidence="1 2">
    <name type="scientific">Bacteroides stercorirosoris</name>
    <dbReference type="NCBI Taxonomy" id="871324"/>
    <lineage>
        <taxon>Bacteria</taxon>
        <taxon>Pseudomonadati</taxon>
        <taxon>Bacteroidota</taxon>
        <taxon>Bacteroidia</taxon>
        <taxon>Bacteroidales</taxon>
        <taxon>Bacteroidaceae</taxon>
        <taxon>Bacteroides</taxon>
    </lineage>
</organism>
<accession>A0A1M6IV50</accession>
<evidence type="ECO:0000313" key="2">
    <source>
        <dbReference type="Proteomes" id="UP000184192"/>
    </source>
</evidence>
<dbReference type="AlphaFoldDB" id="A0A1M6IV50"/>
<reference evidence="2" key="1">
    <citation type="submission" date="2016-11" db="EMBL/GenBank/DDBJ databases">
        <authorList>
            <person name="Varghese N."/>
            <person name="Submissions S."/>
        </authorList>
    </citation>
    <scope>NUCLEOTIDE SEQUENCE [LARGE SCALE GENOMIC DNA]</scope>
    <source>
        <strain evidence="2">DSM 26884</strain>
    </source>
</reference>
<sequence length="162" mass="18228">MKVINYDFENVGGLLQVIAVSPTSFLRIRKDYNAGLNYLELRDRENIISIPVYANDTYIYNEDKEVNDAGDCWNVSIEGVIPKLSSVNNQLMETLERGLWYVLAVDGNGQVHWCGQEDALMLFATNKTSGRSVSERNGTSFTFTCVQDEPTIYISGLEELEA</sequence>
<dbReference type="eggNOG" id="ENOG50315E9">
    <property type="taxonomic scope" value="Bacteria"/>
</dbReference>
<gene>
    <name evidence="1" type="ORF">SAMN05444350_12537</name>
</gene>
<proteinExistence type="predicted"/>
<dbReference type="EMBL" id="FQZN01000025">
    <property type="protein sequence ID" value="SHJ38278.1"/>
    <property type="molecule type" value="Genomic_DNA"/>
</dbReference>